<dbReference type="Proteomes" id="UP001501706">
    <property type="component" value="Unassembled WGS sequence"/>
</dbReference>
<dbReference type="InterPro" id="IPR036520">
    <property type="entry name" value="UPF0759_sf"/>
</dbReference>
<proteinExistence type="predicted"/>
<evidence type="ECO:0000313" key="1">
    <source>
        <dbReference type="EMBL" id="GAA0522848.1"/>
    </source>
</evidence>
<evidence type="ECO:0000313" key="2">
    <source>
        <dbReference type="Proteomes" id="UP001501706"/>
    </source>
</evidence>
<comment type="caution">
    <text evidence="1">The sequence shown here is derived from an EMBL/GenBank/DDBJ whole genome shotgun (WGS) entry which is preliminary data.</text>
</comment>
<reference evidence="2" key="1">
    <citation type="journal article" date="2019" name="Int. J. Syst. Evol. Microbiol.">
        <title>The Global Catalogue of Microorganisms (GCM) 10K type strain sequencing project: providing services to taxonomists for standard genome sequencing and annotation.</title>
        <authorList>
            <consortium name="The Broad Institute Genomics Platform"/>
            <consortium name="The Broad Institute Genome Sequencing Center for Infectious Disease"/>
            <person name="Wu L."/>
            <person name="Ma J."/>
        </authorList>
    </citation>
    <scope>NUCLEOTIDE SEQUENCE [LARGE SCALE GENOMIC DNA]</scope>
    <source>
        <strain evidence="2">JCM 14330</strain>
    </source>
</reference>
<accession>A0ABP3MQ64</accession>
<keyword evidence="2" id="KW-1185">Reference proteome</keyword>
<name>A0ABP3MQ64_9BURK</name>
<dbReference type="InterPro" id="IPR002763">
    <property type="entry name" value="DUF72"/>
</dbReference>
<sequence>MGDMRVGISGWRYPPWRGVFYPDDLPQRLELAYASREFSTIELNGSFYSLQTPERYARWHADTPKGFLFSVKGPRYMTHILRLREIDRPLANFLASGLFELKDKLGPILWQFPPSLRFDPALFETFFKALPHDTDHARALAARHETRMQGRASLAAQPGLPLRHAIEIRHDSFVDPAFTDMLRHYGMALVVADTAGKWPYYEDVTADFVYIRLHGDQELYVSGYTDAALDGWARRIRAWARGGEPRDARRMGGKAPRRAAGRHVFCYFDNDAKVEAPRNAKTLMSNLGLPMRAS</sequence>
<gene>
    <name evidence="1" type="ORF">GCM10009097_45450</name>
</gene>
<dbReference type="EMBL" id="BAAAEN010000022">
    <property type="protein sequence ID" value="GAA0522848.1"/>
    <property type="molecule type" value="Genomic_DNA"/>
</dbReference>
<dbReference type="SUPFAM" id="SSF117396">
    <property type="entry name" value="TM1631-like"/>
    <property type="match status" value="1"/>
</dbReference>
<protein>
    <submittedName>
        <fullName evidence="1">DUF72 domain-containing protein</fullName>
    </submittedName>
</protein>
<dbReference type="Gene3D" id="3.20.20.410">
    <property type="entry name" value="Protein of unknown function UPF0759"/>
    <property type="match status" value="1"/>
</dbReference>
<dbReference type="PANTHER" id="PTHR30348:SF4">
    <property type="entry name" value="DUF72 DOMAIN-CONTAINING PROTEIN"/>
    <property type="match status" value="1"/>
</dbReference>
<dbReference type="PANTHER" id="PTHR30348">
    <property type="entry name" value="UNCHARACTERIZED PROTEIN YECE"/>
    <property type="match status" value="1"/>
</dbReference>
<organism evidence="1 2">
    <name type="scientific">Pigmentiphaga daeguensis</name>
    <dbReference type="NCBI Taxonomy" id="414049"/>
    <lineage>
        <taxon>Bacteria</taxon>
        <taxon>Pseudomonadati</taxon>
        <taxon>Pseudomonadota</taxon>
        <taxon>Betaproteobacteria</taxon>
        <taxon>Burkholderiales</taxon>
        <taxon>Alcaligenaceae</taxon>
        <taxon>Pigmentiphaga</taxon>
    </lineage>
</organism>
<dbReference type="RefSeq" id="WP_087839991.1">
    <property type="nucleotide sequence ID" value="NZ_BAAAEN010000022.1"/>
</dbReference>
<dbReference type="Pfam" id="PF01904">
    <property type="entry name" value="DUF72"/>
    <property type="match status" value="1"/>
</dbReference>